<evidence type="ECO:0000256" key="4">
    <source>
        <dbReference type="ARBA" id="ARBA00022989"/>
    </source>
</evidence>
<evidence type="ECO:0000256" key="1">
    <source>
        <dbReference type="ARBA" id="ARBA00004651"/>
    </source>
</evidence>
<feature type="transmembrane region" description="Helical" evidence="6">
    <location>
        <begin position="343"/>
        <end position="360"/>
    </location>
</feature>
<evidence type="ECO:0000256" key="3">
    <source>
        <dbReference type="ARBA" id="ARBA00022692"/>
    </source>
</evidence>
<evidence type="ECO:0000256" key="2">
    <source>
        <dbReference type="ARBA" id="ARBA00022475"/>
    </source>
</evidence>
<evidence type="ECO:0000256" key="5">
    <source>
        <dbReference type="ARBA" id="ARBA00023136"/>
    </source>
</evidence>
<organism evidence="7 8">
    <name type="scientific">Candidatus Danuiimicrobium aquiferis</name>
    <dbReference type="NCBI Taxonomy" id="1801832"/>
    <lineage>
        <taxon>Bacteria</taxon>
        <taxon>Pseudomonadati</taxon>
        <taxon>Candidatus Omnitrophota</taxon>
        <taxon>Candidatus Danuiimicrobium</taxon>
    </lineage>
</organism>
<reference evidence="7 8" key="1">
    <citation type="journal article" date="2016" name="Nat. Commun.">
        <title>Thousands of microbial genomes shed light on interconnected biogeochemical processes in an aquifer system.</title>
        <authorList>
            <person name="Anantharaman K."/>
            <person name="Brown C.T."/>
            <person name="Hug L.A."/>
            <person name="Sharon I."/>
            <person name="Castelle C.J."/>
            <person name="Probst A.J."/>
            <person name="Thomas B.C."/>
            <person name="Singh A."/>
            <person name="Wilkins M.J."/>
            <person name="Karaoz U."/>
            <person name="Brodie E.L."/>
            <person name="Williams K.H."/>
            <person name="Hubbard S.S."/>
            <person name="Banfield J.F."/>
        </authorList>
    </citation>
    <scope>NUCLEOTIDE SEQUENCE [LARGE SCALE GENOMIC DNA]</scope>
</reference>
<sequence length="365" mass="41060">MKILRRYCGFELIFPTLMSLLLFTFIFMVGHLVKLADLLVNKGVSLWDVIVMLLLAVPSVFGFILPTSVLASILLTFGGFAQNNEITAMKASGVNIVKVMIPVIAAAFLLSIFSLFLVDQIEPYAQYTLRQMTRQMVVKRPTAYIEAERFIKDFEGYVMWVNKVEGKRLEGIRIYEPQEKGPARTILAEAGEIIPSEDELSLSIKLFNGTSDEPNPDDPSILYKLNFETFTIPNLTLGKASGGKGKKPREMMLDELLYRLKHDKSISQAPKEKRVLRAEINKRIAFAFATFVFAMIGLPAAIITRRGEAVVSFTIAMSIVAIYYVCFAWMRTLAVSGSMPPEISLWLPNIVMVLVSIFLFRRAVY</sequence>
<dbReference type="PANTHER" id="PTHR33529">
    <property type="entry name" value="SLR0882 PROTEIN-RELATED"/>
    <property type="match status" value="1"/>
</dbReference>
<evidence type="ECO:0000313" key="8">
    <source>
        <dbReference type="Proteomes" id="UP000178187"/>
    </source>
</evidence>
<feature type="transmembrane region" description="Helical" evidence="6">
    <location>
        <begin position="99"/>
        <end position="118"/>
    </location>
</feature>
<comment type="subcellular location">
    <subcellularLocation>
        <location evidence="1">Cell membrane</location>
        <topology evidence="1">Multi-pass membrane protein</topology>
    </subcellularLocation>
</comment>
<evidence type="ECO:0000313" key="7">
    <source>
        <dbReference type="EMBL" id="OGW95597.1"/>
    </source>
</evidence>
<dbReference type="GO" id="GO:0015920">
    <property type="term" value="P:lipopolysaccharide transport"/>
    <property type="evidence" value="ECO:0007669"/>
    <property type="project" value="TreeGrafter"/>
</dbReference>
<feature type="transmembrane region" description="Helical" evidence="6">
    <location>
        <begin position="310"/>
        <end position="331"/>
    </location>
</feature>
<dbReference type="InterPro" id="IPR005495">
    <property type="entry name" value="LptG/LptF_permease"/>
</dbReference>
<dbReference type="Pfam" id="PF03739">
    <property type="entry name" value="LptF_LptG"/>
    <property type="match status" value="1"/>
</dbReference>
<keyword evidence="4 6" id="KW-1133">Transmembrane helix</keyword>
<dbReference type="AlphaFoldDB" id="A0A1G1KRS2"/>
<keyword evidence="3 6" id="KW-0812">Transmembrane</keyword>
<dbReference type="EMBL" id="MHFR01000060">
    <property type="protein sequence ID" value="OGW95597.1"/>
    <property type="molecule type" value="Genomic_DNA"/>
</dbReference>
<name>A0A1G1KRS2_9BACT</name>
<dbReference type="Proteomes" id="UP000178187">
    <property type="component" value="Unassembled WGS sequence"/>
</dbReference>
<keyword evidence="2" id="KW-1003">Cell membrane</keyword>
<protein>
    <recommendedName>
        <fullName evidence="9">Lipopolysaccharide export system permease protein LptF</fullName>
    </recommendedName>
</protein>
<dbReference type="GO" id="GO:0043190">
    <property type="term" value="C:ATP-binding cassette (ABC) transporter complex"/>
    <property type="evidence" value="ECO:0007669"/>
    <property type="project" value="TreeGrafter"/>
</dbReference>
<evidence type="ECO:0000256" key="6">
    <source>
        <dbReference type="SAM" id="Phobius"/>
    </source>
</evidence>
<feature type="transmembrane region" description="Helical" evidence="6">
    <location>
        <begin position="53"/>
        <end position="78"/>
    </location>
</feature>
<gene>
    <name evidence="7" type="ORF">A3G33_11410</name>
</gene>
<accession>A0A1G1KRS2</accession>
<proteinExistence type="predicted"/>
<evidence type="ECO:0008006" key="9">
    <source>
        <dbReference type="Google" id="ProtNLM"/>
    </source>
</evidence>
<keyword evidence="5 6" id="KW-0472">Membrane</keyword>
<feature type="transmembrane region" description="Helical" evidence="6">
    <location>
        <begin position="12"/>
        <end position="33"/>
    </location>
</feature>
<comment type="caution">
    <text evidence="7">The sequence shown here is derived from an EMBL/GenBank/DDBJ whole genome shotgun (WGS) entry which is preliminary data.</text>
</comment>
<feature type="transmembrane region" description="Helical" evidence="6">
    <location>
        <begin position="284"/>
        <end position="303"/>
    </location>
</feature>
<dbReference type="PANTHER" id="PTHR33529:SF6">
    <property type="entry name" value="YJGP_YJGQ FAMILY PERMEASE"/>
    <property type="match status" value="1"/>
</dbReference>